<dbReference type="STRING" id="62062.ENSHHUP00000082292"/>
<reference evidence="3" key="1">
    <citation type="submission" date="2018-06" db="EMBL/GenBank/DDBJ databases">
        <title>Genome assembly of Danube salmon.</title>
        <authorList>
            <person name="Macqueen D.J."/>
            <person name="Gundappa M.K."/>
        </authorList>
    </citation>
    <scope>NUCLEOTIDE SEQUENCE [LARGE SCALE GENOMIC DNA]</scope>
</reference>
<accession>A0A4W5R121</accession>
<evidence type="ECO:0000259" key="1">
    <source>
        <dbReference type="Pfam" id="PF02210"/>
    </source>
</evidence>
<reference evidence="2" key="3">
    <citation type="submission" date="2025-09" db="UniProtKB">
        <authorList>
            <consortium name="Ensembl"/>
        </authorList>
    </citation>
    <scope>IDENTIFICATION</scope>
</reference>
<dbReference type="AlphaFoldDB" id="A0A4W5R121"/>
<dbReference type="Gene3D" id="2.60.120.200">
    <property type="match status" value="1"/>
</dbReference>
<dbReference type="InterPro" id="IPR013320">
    <property type="entry name" value="ConA-like_dom_sf"/>
</dbReference>
<reference evidence="2" key="2">
    <citation type="submission" date="2025-08" db="UniProtKB">
        <authorList>
            <consortium name="Ensembl"/>
        </authorList>
    </citation>
    <scope>IDENTIFICATION</scope>
</reference>
<keyword evidence="3" id="KW-1185">Reference proteome</keyword>
<organism evidence="2 3">
    <name type="scientific">Hucho hucho</name>
    <name type="common">huchen</name>
    <dbReference type="NCBI Taxonomy" id="62062"/>
    <lineage>
        <taxon>Eukaryota</taxon>
        <taxon>Metazoa</taxon>
        <taxon>Chordata</taxon>
        <taxon>Craniata</taxon>
        <taxon>Vertebrata</taxon>
        <taxon>Euteleostomi</taxon>
        <taxon>Actinopterygii</taxon>
        <taxon>Neopterygii</taxon>
        <taxon>Teleostei</taxon>
        <taxon>Protacanthopterygii</taxon>
        <taxon>Salmoniformes</taxon>
        <taxon>Salmonidae</taxon>
        <taxon>Salmoninae</taxon>
        <taxon>Hucho</taxon>
    </lineage>
</organism>
<proteinExistence type="predicted"/>
<feature type="domain" description="Laminin G" evidence="1">
    <location>
        <begin position="12"/>
        <end position="76"/>
    </location>
</feature>
<evidence type="ECO:0000313" key="2">
    <source>
        <dbReference type="Ensembl" id="ENSHHUP00000082292.1"/>
    </source>
</evidence>
<dbReference type="SUPFAM" id="SSF49899">
    <property type="entry name" value="Concanavalin A-like lectins/glucanases"/>
    <property type="match status" value="1"/>
</dbReference>
<evidence type="ECO:0000313" key="3">
    <source>
        <dbReference type="Proteomes" id="UP000314982"/>
    </source>
</evidence>
<sequence>MVSDRLNREIDIHTVNFGRSRRTGWLKVDGQRNRTGSSPGYLAGLNALSQVFVGGYNEYTPELLPLGSRFRNGFQGKTLQ</sequence>
<name>A0A4W5R121_9TELE</name>
<dbReference type="GeneTree" id="ENSGT00940000164215"/>
<protein>
    <recommendedName>
        <fullName evidence="1">Laminin G domain-containing protein</fullName>
    </recommendedName>
</protein>
<dbReference type="InterPro" id="IPR001791">
    <property type="entry name" value="Laminin_G"/>
</dbReference>
<dbReference type="Ensembl" id="ENSHHUT00000084896.1">
    <property type="protein sequence ID" value="ENSHHUP00000082292.1"/>
    <property type="gene ID" value="ENSHHUG00000047829.1"/>
</dbReference>
<dbReference type="Proteomes" id="UP000314982">
    <property type="component" value="Unassembled WGS sequence"/>
</dbReference>
<dbReference type="Pfam" id="PF02210">
    <property type="entry name" value="Laminin_G_2"/>
    <property type="match status" value="1"/>
</dbReference>